<dbReference type="Pfam" id="PF01520">
    <property type="entry name" value="Amidase_3"/>
    <property type="match status" value="1"/>
</dbReference>
<proteinExistence type="predicted"/>
<dbReference type="Gene3D" id="3.40.630.40">
    <property type="entry name" value="Zn-dependent exopeptidases"/>
    <property type="match status" value="1"/>
</dbReference>
<gene>
    <name evidence="2" type="ORF">SAMN05444972_11089</name>
</gene>
<keyword evidence="3" id="KW-1185">Reference proteome</keyword>
<name>A0A1I6TKL0_9BACL</name>
<dbReference type="InterPro" id="IPR002508">
    <property type="entry name" value="MurNAc-LAA_cat"/>
</dbReference>
<dbReference type="RefSeq" id="WP_091838152.1">
    <property type="nucleotide sequence ID" value="NZ_FPAA01000010.1"/>
</dbReference>
<sequence>MALTIGLDYGHVDGRERRMCTEMAHLLAFSFQRRKGVTVTLQPLTGESAHRRRKLCQMKDSRADLWLSFHVHPVNDHKEPGFASYIDCCAGLTTRSLQAGLHNGAAYVLRQIGVVDRGKKNDTEAIPGSLPLLNREKVPAVCFEWQYTTAEVEYANDPGWMRTVAEEMVKGLRSSVLEELMAKSRSRV</sequence>
<evidence type="ECO:0000259" key="1">
    <source>
        <dbReference type="Pfam" id="PF01520"/>
    </source>
</evidence>
<dbReference type="EMBL" id="FPAA01000010">
    <property type="protein sequence ID" value="SFS89792.1"/>
    <property type="molecule type" value="Genomic_DNA"/>
</dbReference>
<dbReference type="AlphaFoldDB" id="A0A1I6TKL0"/>
<dbReference type="GO" id="GO:0008745">
    <property type="term" value="F:N-acetylmuramoyl-L-alanine amidase activity"/>
    <property type="evidence" value="ECO:0007669"/>
    <property type="project" value="InterPro"/>
</dbReference>
<organism evidence="2 3">
    <name type="scientific">Marininema halotolerans</name>
    <dbReference type="NCBI Taxonomy" id="1155944"/>
    <lineage>
        <taxon>Bacteria</taxon>
        <taxon>Bacillati</taxon>
        <taxon>Bacillota</taxon>
        <taxon>Bacilli</taxon>
        <taxon>Bacillales</taxon>
        <taxon>Thermoactinomycetaceae</taxon>
        <taxon>Marininema</taxon>
    </lineage>
</organism>
<dbReference type="GO" id="GO:0009253">
    <property type="term" value="P:peptidoglycan catabolic process"/>
    <property type="evidence" value="ECO:0007669"/>
    <property type="project" value="InterPro"/>
</dbReference>
<accession>A0A1I6TKL0</accession>
<reference evidence="3" key="1">
    <citation type="submission" date="2016-10" db="EMBL/GenBank/DDBJ databases">
        <authorList>
            <person name="Varghese N."/>
            <person name="Submissions S."/>
        </authorList>
    </citation>
    <scope>NUCLEOTIDE SEQUENCE [LARGE SCALE GENOMIC DNA]</scope>
    <source>
        <strain evidence="3">DSM 45789</strain>
    </source>
</reference>
<feature type="domain" description="MurNAc-LAA" evidence="1">
    <location>
        <begin position="8"/>
        <end position="173"/>
    </location>
</feature>
<dbReference type="OrthoDB" id="9763643at2"/>
<dbReference type="SUPFAM" id="SSF53187">
    <property type="entry name" value="Zn-dependent exopeptidases"/>
    <property type="match status" value="1"/>
</dbReference>
<dbReference type="Proteomes" id="UP000198660">
    <property type="component" value="Unassembled WGS sequence"/>
</dbReference>
<evidence type="ECO:0000313" key="2">
    <source>
        <dbReference type="EMBL" id="SFS89792.1"/>
    </source>
</evidence>
<evidence type="ECO:0000313" key="3">
    <source>
        <dbReference type="Proteomes" id="UP000198660"/>
    </source>
</evidence>
<protein>
    <submittedName>
        <fullName evidence="2">N-acetylmuramoyl-L-alanine amidase</fullName>
    </submittedName>
</protein>